<evidence type="ECO:0000313" key="1">
    <source>
        <dbReference type="EMBL" id="MFM4893311.1"/>
    </source>
</evidence>
<proteinExistence type="predicted"/>
<organism evidence="1 2">
    <name type="scientific">Aeromonas bivalvium</name>
    <dbReference type="NCBI Taxonomy" id="440079"/>
    <lineage>
        <taxon>Bacteria</taxon>
        <taxon>Pseudomonadati</taxon>
        <taxon>Pseudomonadota</taxon>
        <taxon>Gammaproteobacteria</taxon>
        <taxon>Aeromonadales</taxon>
        <taxon>Aeromonadaceae</taxon>
        <taxon>Aeromonas</taxon>
    </lineage>
</organism>
<evidence type="ECO:0008006" key="3">
    <source>
        <dbReference type="Google" id="ProtNLM"/>
    </source>
</evidence>
<evidence type="ECO:0000313" key="2">
    <source>
        <dbReference type="Proteomes" id="UP001630969"/>
    </source>
</evidence>
<keyword evidence="2" id="KW-1185">Reference proteome</keyword>
<gene>
    <name evidence="1" type="ORF">ACEUDJ_10605</name>
</gene>
<reference evidence="1 2" key="1">
    <citation type="submission" date="2024-09" db="EMBL/GenBank/DDBJ databases">
        <title>Aeromonas strains Genome sequencing and assembly.</title>
        <authorList>
            <person name="Hu X."/>
            <person name="Tang B."/>
        </authorList>
    </citation>
    <scope>NUCLEOTIDE SEQUENCE [LARGE SCALE GENOMIC DNA]</scope>
    <source>
        <strain evidence="1 2">NB23SCDHY001</strain>
    </source>
</reference>
<sequence>MEQRGRILICRPKGPFNLAGARSYEADFQARVQGLGSAAWALLEDATEFEAAGPEVLAHFRGQFAWCAAHGCAYLAVVLSGHFKRYLAEQVFGALPFKAIHYTQGADEALRWLEQQLGTEPSDITPA</sequence>
<name>A0ABW9GQ75_9GAMM</name>
<dbReference type="GeneID" id="97220402"/>
<dbReference type="EMBL" id="JBGXBU010000003">
    <property type="protein sequence ID" value="MFM4893311.1"/>
    <property type="molecule type" value="Genomic_DNA"/>
</dbReference>
<dbReference type="RefSeq" id="WP_408790107.1">
    <property type="nucleotide sequence ID" value="NZ_JBGXBU010000003.1"/>
</dbReference>
<dbReference type="Proteomes" id="UP001630969">
    <property type="component" value="Unassembled WGS sequence"/>
</dbReference>
<accession>A0ABW9GQ75</accession>
<protein>
    <recommendedName>
        <fullName evidence="3">STAS/SEC14 domain-containing protein</fullName>
    </recommendedName>
</protein>
<comment type="caution">
    <text evidence="1">The sequence shown here is derived from an EMBL/GenBank/DDBJ whole genome shotgun (WGS) entry which is preliminary data.</text>
</comment>